<feature type="compositionally biased region" description="Basic and acidic residues" evidence="1">
    <location>
        <begin position="386"/>
        <end position="395"/>
    </location>
</feature>
<evidence type="ECO:0000256" key="1">
    <source>
        <dbReference type="SAM" id="MobiDB-lite"/>
    </source>
</evidence>
<dbReference type="STRING" id="121845.A0A1S4E6I3"/>
<dbReference type="GeneID" id="103505249"/>
<sequence length="585" mass="67730">MSAHSISNILVDFLGMLDSFQLNFDKSQLNVVSDKYALYKPTCDYDKKSALEQSIRQYLLKLIKTPDIDIKVIENYISLCVELCMKDMCNSTLPIILLSDTFDMSTLDKCEQLFYYVEVNVNIWKQQTFFMSCKNNLLRMCNDLLRRLSRSQNTVFCGRILLFLAKFFPFSERSGLNIISEFNVENITEFGGDEEMDVSSNETEETDTEEVDKVKIDFNFYKKFWSLQDYFRNPVQCYNKVSWKMFTSYAETVLAAFKSYKLDDVQSSLNPSGDYFAKYLTNQKLLDLQLSDTNFRRYVLLQFLILFQYFTSTVKSRGEGLELKSDQEKWVKDTTETVYSLIKQTPPDGEHFSQVVKLILKGEEHWNQWKNEGCPELKRPLTSITDEDKKDEPDAKKKKTSKLPGDMLKEAYSQGKVLMGNPELTKLWNSKDNLEACKSAERDFTPSLESYFEEAIQQMDPAAAVEEQYKKVNDSNYAWRALRLLSRKCPHFFLNATPNVEKNSEFIENMVKRCVKEKPSSQISGNGNGVDQDPAEVEVDTKSEEIQEEEKEEDWEAKADPEGDADGEFFLLLSLLLLLFLTDGE</sequence>
<feature type="region of interest" description="Disordered" evidence="1">
    <location>
        <begin position="377"/>
        <end position="405"/>
    </location>
</feature>
<dbReference type="Pfam" id="PF11957">
    <property type="entry name" value="efThoc1"/>
    <property type="match status" value="2"/>
</dbReference>
<protein>
    <submittedName>
        <fullName evidence="3">THO complex subunit 1</fullName>
    </submittedName>
</protein>
<dbReference type="PANTHER" id="PTHR13265:SF0">
    <property type="entry name" value="HPR1"/>
    <property type="match status" value="1"/>
</dbReference>
<proteinExistence type="predicted"/>
<keyword evidence="2" id="KW-1185">Reference proteome</keyword>
<dbReference type="Proteomes" id="UP000079169">
    <property type="component" value="Unplaced"/>
</dbReference>
<feature type="compositionally biased region" description="Acidic residues" evidence="1">
    <location>
        <begin position="546"/>
        <end position="555"/>
    </location>
</feature>
<accession>A0A1S4E6I3</accession>
<dbReference type="KEGG" id="dci:103505249"/>
<reference evidence="3" key="1">
    <citation type="submission" date="2025-08" db="UniProtKB">
        <authorList>
            <consortium name="RefSeq"/>
        </authorList>
    </citation>
    <scope>IDENTIFICATION</scope>
</reference>
<name>A0A1S4E6I3_DIACI</name>
<dbReference type="PaxDb" id="121845-A0A1S4E6I3"/>
<dbReference type="GO" id="GO:0000445">
    <property type="term" value="C:THO complex part of transcription export complex"/>
    <property type="evidence" value="ECO:0007669"/>
    <property type="project" value="TreeGrafter"/>
</dbReference>
<dbReference type="RefSeq" id="XP_017297830.2">
    <property type="nucleotide sequence ID" value="XM_017442341.2"/>
</dbReference>
<feature type="region of interest" description="Disordered" evidence="1">
    <location>
        <begin position="518"/>
        <end position="562"/>
    </location>
</feature>
<dbReference type="AlphaFoldDB" id="A0A1S4E6I3"/>
<gene>
    <name evidence="3" type="primary">LOC103505249</name>
</gene>
<dbReference type="InterPro" id="IPR021861">
    <property type="entry name" value="THO_THOC1"/>
</dbReference>
<evidence type="ECO:0000313" key="3">
    <source>
        <dbReference type="RefSeq" id="XP_017297830.2"/>
    </source>
</evidence>
<evidence type="ECO:0000313" key="2">
    <source>
        <dbReference type="Proteomes" id="UP000079169"/>
    </source>
</evidence>
<dbReference type="PANTHER" id="PTHR13265">
    <property type="entry name" value="THO COMPLEX SUBUNIT 1"/>
    <property type="match status" value="1"/>
</dbReference>
<organism evidence="2 3">
    <name type="scientific">Diaphorina citri</name>
    <name type="common">Asian citrus psyllid</name>
    <dbReference type="NCBI Taxonomy" id="121845"/>
    <lineage>
        <taxon>Eukaryota</taxon>
        <taxon>Metazoa</taxon>
        <taxon>Ecdysozoa</taxon>
        <taxon>Arthropoda</taxon>
        <taxon>Hexapoda</taxon>
        <taxon>Insecta</taxon>
        <taxon>Pterygota</taxon>
        <taxon>Neoptera</taxon>
        <taxon>Paraneoptera</taxon>
        <taxon>Hemiptera</taxon>
        <taxon>Sternorrhyncha</taxon>
        <taxon>Psylloidea</taxon>
        <taxon>Psyllidae</taxon>
        <taxon>Diaphorininae</taxon>
        <taxon>Diaphorina</taxon>
    </lineage>
</organism>
<dbReference type="GO" id="GO:0006406">
    <property type="term" value="P:mRNA export from nucleus"/>
    <property type="evidence" value="ECO:0007669"/>
    <property type="project" value="TreeGrafter"/>
</dbReference>